<dbReference type="InterPro" id="IPR029052">
    <property type="entry name" value="Metallo-depent_PP-like"/>
</dbReference>
<evidence type="ECO:0000313" key="2">
    <source>
        <dbReference type="EMBL" id="CDF87848.1"/>
    </source>
</evidence>
<reference evidence="3" key="1">
    <citation type="journal article" date="2013" name="Genome Announc.">
        <title>Genome sequence of the food spoilage yeast Zygosaccharomyces bailii CLIB 213(T).</title>
        <authorList>
            <person name="Galeote V."/>
            <person name="Bigey F."/>
            <person name="Devillers H."/>
            <person name="Neuveglise C."/>
            <person name="Dequin S."/>
        </authorList>
    </citation>
    <scope>NUCLEOTIDE SEQUENCE [LARGE SCALE GENOMIC DNA]</scope>
    <source>
        <strain evidence="3">CLIB 213 / ATCC 58445 / CBS 680 / CCRC 21525 / NBRC 1098 / NCYC 1416 / NRRL Y-2227</strain>
    </source>
</reference>
<dbReference type="EMBL" id="HG316454">
    <property type="protein sequence ID" value="CDF87848.1"/>
    <property type="molecule type" value="Genomic_DNA"/>
</dbReference>
<dbReference type="GO" id="GO:0005737">
    <property type="term" value="C:cytoplasm"/>
    <property type="evidence" value="ECO:0007669"/>
    <property type="project" value="TreeGrafter"/>
</dbReference>
<organism evidence="2 3">
    <name type="scientific">Zygosaccharomyces bailii (strain CLIB 213 / ATCC 58445 / CBS 680 / BCRC 21525 / NBRC 1098 / NCYC 1416 / NRRL Y-2227)</name>
    <dbReference type="NCBI Taxonomy" id="1333698"/>
    <lineage>
        <taxon>Eukaryota</taxon>
        <taxon>Fungi</taxon>
        <taxon>Dikarya</taxon>
        <taxon>Ascomycota</taxon>
        <taxon>Saccharomycotina</taxon>
        <taxon>Saccharomycetes</taxon>
        <taxon>Saccharomycetales</taxon>
        <taxon>Saccharomycetaceae</taxon>
        <taxon>Zygosaccharomyces</taxon>
    </lineage>
</organism>
<name>A0A8J2T4H3_ZYGB2</name>
<dbReference type="SUPFAM" id="SSF56300">
    <property type="entry name" value="Metallo-dependent phosphatases"/>
    <property type="match status" value="1"/>
</dbReference>
<accession>A0A8J2T4H3</accession>
<evidence type="ECO:0000259" key="1">
    <source>
        <dbReference type="Pfam" id="PF00149"/>
    </source>
</evidence>
<sequence length="577" mass="66752">MPILSKRYLRYLPYILLFVFLEKSVIFGPWHQSSFPFKRKADHIRSHSSLRAWLRANNLEYVDEYDHVVVNVGRMQCFHLGDWWSHCAVKDELKPQNSAEVQRKIIRKDLLGAKTFGFSDYLFYDTLSIYSISQLEDNDQKEQVLLTAVSEQQSPDSQKVYNFYVNFVPLQVEYLTNGTPIISDFNVLFGDDCVDPRNNWELDKSWILYRGQFPSYLSIRRLSAKHIEDWHPRLTVREDGTYKIVQLADLHFSVGKGECRDEFPKHDFCEADPKTIKFVEEVLDLEEPDMVVFTGDQIMGDRAVQDSETALLKAVAPVIKRRIPWAMVWGNHDDEGSLSRWSLSKFANGLPYSLFTISPRDTKDNTFGVGNYYHQILDYEKKYPVLTFYFLDSHKYSTTGKIFPGYDWIKEAQWDYLEKIYDEELYHHIKEIPAYHLSMAFFHIPLPEYLNEASKRNPGESNPIIGNAKEGVTAPKYHSNGVDSLVHMNVQATSCGHDHCNDYCLLDDSSTSKLWLCYGGAVGEGGYGGYGGYERRIRMYQFQTKQGNIYTWKRLNGSPINYFDYQPLALGGVSSTG</sequence>
<keyword evidence="3" id="KW-1185">Reference proteome</keyword>
<protein>
    <submittedName>
        <fullName evidence="2">BN860_15830g1_1</fullName>
    </submittedName>
</protein>
<dbReference type="Gene3D" id="3.60.21.10">
    <property type="match status" value="1"/>
</dbReference>
<dbReference type="AlphaFoldDB" id="A0A8J2T4H3"/>
<dbReference type="PANTHER" id="PTHR32440:SF0">
    <property type="entry name" value="PHOSPHATASE DCR2-RELATED"/>
    <property type="match status" value="1"/>
</dbReference>
<dbReference type="GO" id="GO:0004721">
    <property type="term" value="F:phosphoprotein phosphatase activity"/>
    <property type="evidence" value="ECO:0007669"/>
    <property type="project" value="TreeGrafter"/>
</dbReference>
<evidence type="ECO:0000313" key="3">
    <source>
        <dbReference type="Proteomes" id="UP000019375"/>
    </source>
</evidence>
<dbReference type="PANTHER" id="PTHR32440">
    <property type="entry name" value="PHOSPHATASE DCR2-RELATED-RELATED"/>
    <property type="match status" value="1"/>
</dbReference>
<proteinExistence type="predicted"/>
<gene>
    <name evidence="2" type="ORF">BN860_15830g</name>
</gene>
<feature type="domain" description="Calcineurin-like phosphoesterase" evidence="1">
    <location>
        <begin position="243"/>
        <end position="447"/>
    </location>
</feature>
<dbReference type="InterPro" id="IPR004843">
    <property type="entry name" value="Calcineurin-like_PHP"/>
</dbReference>
<dbReference type="Proteomes" id="UP000019375">
    <property type="component" value="Unassembled WGS sequence"/>
</dbReference>
<dbReference type="Pfam" id="PF00149">
    <property type="entry name" value="Metallophos"/>
    <property type="match status" value="1"/>
</dbReference>
<dbReference type="OrthoDB" id="783096at2759"/>
<dbReference type="CDD" id="cd07383">
    <property type="entry name" value="MPP_Dcr2"/>
    <property type="match status" value="1"/>
</dbReference>